<dbReference type="OrthoDB" id="10478134at2759"/>
<accession>A0A8J2IIM7</accession>
<dbReference type="Proteomes" id="UP000676310">
    <property type="component" value="Unassembled WGS sequence"/>
</dbReference>
<dbReference type="GeneID" id="67020981"/>
<organism evidence="1 2">
    <name type="scientific">Alternaria atra</name>
    <dbReference type="NCBI Taxonomy" id="119953"/>
    <lineage>
        <taxon>Eukaryota</taxon>
        <taxon>Fungi</taxon>
        <taxon>Dikarya</taxon>
        <taxon>Ascomycota</taxon>
        <taxon>Pezizomycotina</taxon>
        <taxon>Dothideomycetes</taxon>
        <taxon>Pleosporomycetidae</taxon>
        <taxon>Pleosporales</taxon>
        <taxon>Pleosporineae</taxon>
        <taxon>Pleosporaceae</taxon>
        <taxon>Alternaria</taxon>
        <taxon>Alternaria sect. Ulocladioides</taxon>
    </lineage>
</organism>
<sequence>MAITNTVIPLCYDHATFPWAIPKSSITDYYIYHAYKVACKAICDPDVTMSIIYNTLSTTKAQQIIDNMSSMVEESDMARQQAYGKDWYWDAGGDQDEQLIKSETTWEEERCVKIKLNKRNTC</sequence>
<dbReference type="RefSeq" id="XP_043172396.1">
    <property type="nucleotide sequence ID" value="XM_043316461.1"/>
</dbReference>
<reference evidence="1" key="1">
    <citation type="submission" date="2021-05" db="EMBL/GenBank/DDBJ databases">
        <authorList>
            <person name="Stam R."/>
        </authorList>
    </citation>
    <scope>NUCLEOTIDE SEQUENCE</scope>
    <source>
        <strain evidence="1">CS162</strain>
    </source>
</reference>
<comment type="caution">
    <text evidence="1">The sequence shown here is derived from an EMBL/GenBank/DDBJ whole genome shotgun (WGS) entry which is preliminary data.</text>
</comment>
<evidence type="ECO:0000313" key="2">
    <source>
        <dbReference type="Proteomes" id="UP000676310"/>
    </source>
</evidence>
<proteinExistence type="predicted"/>
<protein>
    <submittedName>
        <fullName evidence="1">Uncharacterized protein</fullName>
    </submittedName>
</protein>
<dbReference type="EMBL" id="CAJRGZ010000023">
    <property type="protein sequence ID" value="CAG5178692.1"/>
    <property type="molecule type" value="Genomic_DNA"/>
</dbReference>
<keyword evidence="2" id="KW-1185">Reference proteome</keyword>
<name>A0A8J2IIM7_9PLEO</name>
<evidence type="ECO:0000313" key="1">
    <source>
        <dbReference type="EMBL" id="CAG5178692.1"/>
    </source>
</evidence>
<dbReference type="AlphaFoldDB" id="A0A8J2IIM7"/>
<gene>
    <name evidence="1" type="ORF">ALTATR162_LOCUS8828</name>
</gene>